<feature type="domain" description="UBA" evidence="14">
    <location>
        <begin position="441"/>
        <end position="482"/>
    </location>
</feature>
<comment type="similarity">
    <text evidence="2 12">Belongs to the peptidase C19 family.</text>
</comment>
<dbReference type="PROSITE" id="PS50235">
    <property type="entry name" value="USP_3"/>
    <property type="match status" value="1"/>
</dbReference>
<evidence type="ECO:0000313" key="17">
    <source>
        <dbReference type="EnsemblMetazoa" id="XP_019852756.1"/>
    </source>
</evidence>
<dbReference type="InterPro" id="IPR009060">
    <property type="entry name" value="UBA-like_sf"/>
</dbReference>
<dbReference type="PANTHER" id="PTHR21646:SF10">
    <property type="entry name" value="UBIQUITIN CARBOXYL-TERMINAL HYDROLASE 14"/>
    <property type="match status" value="1"/>
</dbReference>
<organism evidence="17 18">
    <name type="scientific">Amphimedon queenslandica</name>
    <name type="common">Sponge</name>
    <dbReference type="NCBI Taxonomy" id="400682"/>
    <lineage>
        <taxon>Eukaryota</taxon>
        <taxon>Metazoa</taxon>
        <taxon>Porifera</taxon>
        <taxon>Demospongiae</taxon>
        <taxon>Heteroscleromorpha</taxon>
        <taxon>Haplosclerida</taxon>
        <taxon>Niphatidae</taxon>
        <taxon>Amphimedon</taxon>
    </lineage>
</organism>
<evidence type="ECO:0000256" key="12">
    <source>
        <dbReference type="RuleBase" id="RU366025"/>
    </source>
</evidence>
<evidence type="ECO:0000259" key="14">
    <source>
        <dbReference type="PROSITE" id="PS50030"/>
    </source>
</evidence>
<dbReference type="InterPro" id="IPR018200">
    <property type="entry name" value="USP_CS"/>
</dbReference>
<feature type="domain" description="UBA" evidence="14">
    <location>
        <begin position="510"/>
        <end position="550"/>
    </location>
</feature>
<dbReference type="Pfam" id="PF00443">
    <property type="entry name" value="UCH"/>
    <property type="match status" value="1"/>
</dbReference>
<keyword evidence="8 12" id="KW-0378">Hydrolase</keyword>
<keyword evidence="18" id="KW-1185">Reference proteome</keyword>
<evidence type="ECO:0000256" key="9">
    <source>
        <dbReference type="ARBA" id="ARBA00022807"/>
    </source>
</evidence>
<dbReference type="KEGG" id="aqu:100631534"/>
<keyword evidence="5" id="KW-0677">Repeat</keyword>
<dbReference type="PROSITE" id="PS00972">
    <property type="entry name" value="USP_1"/>
    <property type="match status" value="1"/>
</dbReference>
<evidence type="ECO:0000256" key="10">
    <source>
        <dbReference type="ARBA" id="ARBA00022833"/>
    </source>
</evidence>
<protein>
    <recommendedName>
        <fullName evidence="12">Ubiquitin carboxyl-terminal hydrolase</fullName>
        <ecNumber evidence="12">3.4.19.12</ecNumber>
    </recommendedName>
</protein>
<dbReference type="CDD" id="cd02658">
    <property type="entry name" value="Peptidase_C19B"/>
    <property type="match status" value="1"/>
</dbReference>
<dbReference type="PROSITE" id="PS50030">
    <property type="entry name" value="UBA"/>
    <property type="match status" value="2"/>
</dbReference>
<dbReference type="Gene3D" id="1.10.8.10">
    <property type="entry name" value="DNA helicase RuvA subunit, C-terminal domain"/>
    <property type="match status" value="2"/>
</dbReference>
<sequence>MICNSIRATTDCFIDTLKQLVFMQIEALTVLYAGSGGNNHALDYYNETKYPLAVKLGTITPGGADVYSYEEDSMVMDPKLSEHLSHFGINMMIMSKTDKTMTELQIDANIKLGEWSVIQESGHELKLVYGPGYTGLQNLGNSCYMNSVMQVLFALPEFKERYYDTAVDTFKRQTGDPTKDFNTQMCKLARGLLSGDYSKPLPPAEGSTPEGEKEGQKEQEGIRPNMFKTLIGTGHREFSSNRQQDVQEFFLHLLSAIERAEHTSRGTRNVADLFKYQVEEKITCVVSGKVRYSVRPDSILTLPVPMETASNQAEVAAWKEKKAQLMAEKKKINHDEAVRAKVSFSSCLGQYSSSTDIPDFYSTELKTKSPATRIYRFKTFPKYLVVQLAKFAFDENWVPVKFDVEVDVPESLDISSLRGGGIQPGEVELPEESGPAQPEVEIDEGVLSQLAGMGFDIEGCKRAIYHTKNQGIEPAMNWVLEHMGDPDFTDPFVPPGSVKSAGGGADKGGVASEDSIAIVMSLGFTREQAMKALKATDNNVERAADWVFSHMDELQQMEEGEGEEPMEEEQFSDGSGKYSLIAFISHMGTSTMTGHYVCHIKKDGKWIIFNDNKVAESVAPPKDHAYLYFYKREH</sequence>
<evidence type="ECO:0000259" key="16">
    <source>
        <dbReference type="PROSITE" id="PS50271"/>
    </source>
</evidence>
<dbReference type="Proteomes" id="UP000007879">
    <property type="component" value="Unassembled WGS sequence"/>
</dbReference>
<evidence type="ECO:0000313" key="18">
    <source>
        <dbReference type="Proteomes" id="UP000007879"/>
    </source>
</evidence>
<dbReference type="CDD" id="cd14386">
    <property type="entry name" value="UBA2_UBP5"/>
    <property type="match status" value="1"/>
</dbReference>
<dbReference type="SUPFAM" id="SSF57850">
    <property type="entry name" value="RING/U-box"/>
    <property type="match status" value="1"/>
</dbReference>
<accession>A0AAN0J7Q1</accession>
<dbReference type="RefSeq" id="XP_019852756.1">
    <property type="nucleotide sequence ID" value="XM_019997197.1"/>
</dbReference>
<dbReference type="InterPro" id="IPR013083">
    <property type="entry name" value="Znf_RING/FYVE/PHD"/>
</dbReference>
<dbReference type="InterPro" id="IPR028889">
    <property type="entry name" value="USP"/>
</dbReference>
<evidence type="ECO:0000256" key="11">
    <source>
        <dbReference type="PROSITE-ProRule" id="PRU00502"/>
    </source>
</evidence>
<dbReference type="InterPro" id="IPR001394">
    <property type="entry name" value="Peptidase_C19_UCH"/>
</dbReference>
<proteinExistence type="inferred from homology"/>
<comment type="catalytic activity">
    <reaction evidence="1 12">
        <text>Thiol-dependent hydrolysis of ester, thioester, amide, peptide and isopeptide bonds formed by the C-terminal Gly of ubiquitin (a 76-residue protein attached to proteins as an intracellular targeting signal).</text>
        <dbReference type="EC" id="3.4.19.12"/>
    </reaction>
</comment>
<evidence type="ECO:0000256" key="7">
    <source>
        <dbReference type="ARBA" id="ARBA00022786"/>
    </source>
</evidence>
<feature type="domain" description="UBP-type" evidence="16">
    <location>
        <begin position="1"/>
        <end position="91"/>
    </location>
</feature>
<name>A0AAN0J7Q1_AMPQE</name>
<dbReference type="InterPro" id="IPR015940">
    <property type="entry name" value="UBA"/>
</dbReference>
<dbReference type="SMART" id="SM00165">
    <property type="entry name" value="UBA"/>
    <property type="match status" value="2"/>
</dbReference>
<evidence type="ECO:0000256" key="5">
    <source>
        <dbReference type="ARBA" id="ARBA00022737"/>
    </source>
</evidence>
<reference evidence="18" key="1">
    <citation type="journal article" date="2010" name="Nature">
        <title>The Amphimedon queenslandica genome and the evolution of animal complexity.</title>
        <authorList>
            <person name="Srivastava M."/>
            <person name="Simakov O."/>
            <person name="Chapman J."/>
            <person name="Fahey B."/>
            <person name="Gauthier M.E."/>
            <person name="Mitros T."/>
            <person name="Richards G.S."/>
            <person name="Conaco C."/>
            <person name="Dacre M."/>
            <person name="Hellsten U."/>
            <person name="Larroux C."/>
            <person name="Putnam N.H."/>
            <person name="Stanke M."/>
            <person name="Adamska M."/>
            <person name="Darling A."/>
            <person name="Degnan S.M."/>
            <person name="Oakley T.H."/>
            <person name="Plachetzki D.C."/>
            <person name="Zhai Y."/>
            <person name="Adamski M."/>
            <person name="Calcino A."/>
            <person name="Cummins S.F."/>
            <person name="Goodstein D.M."/>
            <person name="Harris C."/>
            <person name="Jackson D.J."/>
            <person name="Leys S.P."/>
            <person name="Shu S."/>
            <person name="Woodcroft B.J."/>
            <person name="Vervoort M."/>
            <person name="Kosik K.S."/>
            <person name="Manning G."/>
            <person name="Degnan B.M."/>
            <person name="Rokhsar D.S."/>
        </authorList>
    </citation>
    <scope>NUCLEOTIDE SEQUENCE [LARGE SCALE GENOMIC DNA]</scope>
</reference>
<feature type="domain" description="USP" evidence="15">
    <location>
        <begin position="134"/>
        <end position="633"/>
    </location>
</feature>
<dbReference type="InterPro" id="IPR001607">
    <property type="entry name" value="Znf_UBP"/>
</dbReference>
<dbReference type="PANTHER" id="PTHR21646">
    <property type="entry name" value="UBIQUITIN CARBOXYL-TERMINAL HYDROLASE"/>
    <property type="match status" value="1"/>
</dbReference>
<dbReference type="Pfam" id="PF00627">
    <property type="entry name" value="UBA"/>
    <property type="match status" value="1"/>
</dbReference>
<dbReference type="AlphaFoldDB" id="A0AAN0J7Q1"/>
<dbReference type="GO" id="GO:0006508">
    <property type="term" value="P:proteolysis"/>
    <property type="evidence" value="ECO:0007669"/>
    <property type="project" value="UniProtKB-KW"/>
</dbReference>
<keyword evidence="3 12" id="KW-0645">Protease</keyword>
<evidence type="ECO:0000259" key="15">
    <source>
        <dbReference type="PROSITE" id="PS50235"/>
    </source>
</evidence>
<keyword evidence="6 11" id="KW-0863">Zinc-finger</keyword>
<dbReference type="CDD" id="cd14294">
    <property type="entry name" value="UBA1_UBP5_like"/>
    <property type="match status" value="1"/>
</dbReference>
<dbReference type="GeneID" id="100631534"/>
<dbReference type="Gene3D" id="3.90.70.10">
    <property type="entry name" value="Cysteine proteinases"/>
    <property type="match status" value="1"/>
</dbReference>
<dbReference type="PROSITE" id="PS50271">
    <property type="entry name" value="ZF_UBP"/>
    <property type="match status" value="1"/>
</dbReference>
<keyword evidence="7 12" id="KW-0833">Ubl conjugation pathway</keyword>
<dbReference type="SUPFAM" id="SSF54001">
    <property type="entry name" value="Cysteine proteinases"/>
    <property type="match status" value="1"/>
</dbReference>
<evidence type="ECO:0000256" key="1">
    <source>
        <dbReference type="ARBA" id="ARBA00000707"/>
    </source>
</evidence>
<keyword evidence="9 12" id="KW-0788">Thiol protease</keyword>
<dbReference type="PROSITE" id="PS00973">
    <property type="entry name" value="USP_2"/>
    <property type="match status" value="1"/>
</dbReference>
<dbReference type="SUPFAM" id="SSF46934">
    <property type="entry name" value="UBA-like"/>
    <property type="match status" value="1"/>
</dbReference>
<evidence type="ECO:0000256" key="2">
    <source>
        <dbReference type="ARBA" id="ARBA00009085"/>
    </source>
</evidence>
<dbReference type="GO" id="GO:0016579">
    <property type="term" value="P:protein deubiquitination"/>
    <property type="evidence" value="ECO:0007669"/>
    <property type="project" value="InterPro"/>
</dbReference>
<evidence type="ECO:0000256" key="6">
    <source>
        <dbReference type="ARBA" id="ARBA00022771"/>
    </source>
</evidence>
<keyword evidence="4" id="KW-0479">Metal-binding</keyword>
<dbReference type="EC" id="3.4.19.12" evidence="12"/>
<dbReference type="GO" id="GO:0008270">
    <property type="term" value="F:zinc ion binding"/>
    <property type="evidence" value="ECO:0007669"/>
    <property type="project" value="UniProtKB-KW"/>
</dbReference>
<evidence type="ECO:0000256" key="4">
    <source>
        <dbReference type="ARBA" id="ARBA00022723"/>
    </source>
</evidence>
<feature type="compositionally biased region" description="Basic and acidic residues" evidence="13">
    <location>
        <begin position="210"/>
        <end position="221"/>
    </location>
</feature>
<dbReference type="Gene3D" id="3.30.40.10">
    <property type="entry name" value="Zinc/RING finger domain, C3HC4 (zinc finger)"/>
    <property type="match status" value="1"/>
</dbReference>
<keyword evidence="10" id="KW-0862">Zinc</keyword>
<dbReference type="FunFam" id="1.10.8.10:FF:000086">
    <property type="entry name" value="Ubiquitin carboxyl-terminal hydrolase"/>
    <property type="match status" value="1"/>
</dbReference>
<dbReference type="InterPro" id="IPR038765">
    <property type="entry name" value="Papain-like_cys_pep_sf"/>
</dbReference>
<feature type="region of interest" description="Disordered" evidence="13">
    <location>
        <begin position="193"/>
        <end position="223"/>
    </location>
</feature>
<dbReference type="GO" id="GO:0004843">
    <property type="term" value="F:cysteine-type deubiquitinase activity"/>
    <property type="evidence" value="ECO:0007669"/>
    <property type="project" value="UniProtKB-UniRule"/>
</dbReference>
<evidence type="ECO:0000256" key="3">
    <source>
        <dbReference type="ARBA" id="ARBA00022670"/>
    </source>
</evidence>
<dbReference type="Pfam" id="PF02148">
    <property type="entry name" value="zf-UBP"/>
    <property type="match status" value="1"/>
</dbReference>
<evidence type="ECO:0000256" key="8">
    <source>
        <dbReference type="ARBA" id="ARBA00022801"/>
    </source>
</evidence>
<reference evidence="17" key="2">
    <citation type="submission" date="2024-06" db="UniProtKB">
        <authorList>
            <consortium name="EnsemblMetazoa"/>
        </authorList>
    </citation>
    <scope>IDENTIFICATION</scope>
</reference>
<dbReference type="EnsemblMetazoa" id="XM_019997197.1">
    <property type="protein sequence ID" value="XP_019852756.1"/>
    <property type="gene ID" value="LOC100631534"/>
</dbReference>
<evidence type="ECO:0000256" key="13">
    <source>
        <dbReference type="SAM" id="MobiDB-lite"/>
    </source>
</evidence>
<dbReference type="InterPro" id="IPR050185">
    <property type="entry name" value="Ub_carboxyl-term_hydrolase"/>
</dbReference>